<protein>
    <submittedName>
        <fullName evidence="4">Leucine rich repeat family protein</fullName>
    </submittedName>
</protein>
<dbReference type="Gene3D" id="1.10.238.10">
    <property type="entry name" value="EF-hand"/>
    <property type="match status" value="1"/>
</dbReference>
<dbReference type="EMBL" id="CCKQ01013785">
    <property type="protein sequence ID" value="CDW85492.1"/>
    <property type="molecule type" value="Genomic_DNA"/>
</dbReference>
<proteinExistence type="predicted"/>
<accession>A0A078AW81</accession>
<feature type="compositionally biased region" description="Basic and acidic residues" evidence="2">
    <location>
        <begin position="715"/>
        <end position="725"/>
    </location>
</feature>
<dbReference type="PROSITE" id="PS00018">
    <property type="entry name" value="EF_HAND_1"/>
    <property type="match status" value="1"/>
</dbReference>
<feature type="compositionally biased region" description="Polar residues" evidence="2">
    <location>
        <begin position="35"/>
        <end position="44"/>
    </location>
</feature>
<evidence type="ECO:0000256" key="2">
    <source>
        <dbReference type="SAM" id="MobiDB-lite"/>
    </source>
</evidence>
<evidence type="ECO:0000256" key="1">
    <source>
        <dbReference type="ARBA" id="ARBA00022837"/>
    </source>
</evidence>
<feature type="region of interest" description="Disordered" evidence="2">
    <location>
        <begin position="715"/>
        <end position="736"/>
    </location>
</feature>
<feature type="compositionally biased region" description="Polar residues" evidence="2">
    <location>
        <begin position="726"/>
        <end position="736"/>
    </location>
</feature>
<keyword evidence="5" id="KW-1185">Reference proteome</keyword>
<dbReference type="GO" id="GO:0005509">
    <property type="term" value="F:calcium ion binding"/>
    <property type="evidence" value="ECO:0007669"/>
    <property type="project" value="InterPro"/>
</dbReference>
<dbReference type="SUPFAM" id="SSF47473">
    <property type="entry name" value="EF-hand"/>
    <property type="match status" value="1"/>
</dbReference>
<keyword evidence="1" id="KW-0106">Calcium</keyword>
<feature type="region of interest" description="Disordered" evidence="2">
    <location>
        <begin position="35"/>
        <end position="75"/>
    </location>
</feature>
<evidence type="ECO:0000313" key="4">
    <source>
        <dbReference type="EMBL" id="CDW85492.1"/>
    </source>
</evidence>
<evidence type="ECO:0000259" key="3">
    <source>
        <dbReference type="PROSITE" id="PS50222"/>
    </source>
</evidence>
<dbReference type="InterPro" id="IPR018247">
    <property type="entry name" value="EF_Hand_1_Ca_BS"/>
</dbReference>
<organism evidence="4 5">
    <name type="scientific">Stylonychia lemnae</name>
    <name type="common">Ciliate</name>
    <dbReference type="NCBI Taxonomy" id="5949"/>
    <lineage>
        <taxon>Eukaryota</taxon>
        <taxon>Sar</taxon>
        <taxon>Alveolata</taxon>
        <taxon>Ciliophora</taxon>
        <taxon>Intramacronucleata</taxon>
        <taxon>Spirotrichea</taxon>
        <taxon>Stichotrichia</taxon>
        <taxon>Sporadotrichida</taxon>
        <taxon>Oxytrichidae</taxon>
        <taxon>Stylonychinae</taxon>
        <taxon>Stylonychia</taxon>
    </lineage>
</organism>
<dbReference type="PROSITE" id="PS50222">
    <property type="entry name" value="EF_HAND_2"/>
    <property type="match status" value="1"/>
</dbReference>
<sequence>MIGNFRKHRDGNHLEYQFRHAYKDNQENTIVVSLRQTNDSTQYESPGKNDTDISKREMDSQTLNPSNESNPSLVFGTSQRQLITKITKKSFNQFQPAFSPKNQDDQTNSEINLPQINRVSRQENSNSQVNQNKSSTFSSAIERKTSYGDLTLQKKVLQQHKIIKDMESKDHISRKVSGDNLHSKVPKSNKNSNVEESMIKTQNFKHLPNLYSPINLSSSQYYKNSVVSKNEISNQNNNNNTIQHRLLEIKKRTTDLRLVFEGYKKIKYDQNKDQQHDQMFFLSTNNSSQIPKEKFQTIFKKVSSVKNIPNMQIQQQNEENSQERSVDKYNERFEKIKRYLGQTMQIFVIVMEAKIPVQSFLKIGLFQLKGFKNSIIENNQTYLMDDFLKGVNEYFNKSDKLFLYRHLFSNDGNLIERYEQIQSDQVFIYISQICSYQHGVFEEKFKTKVLIKTMENLIQSEQIKTLTKHKSKQLSMDIRPTVKVTKEVIQRQAKELINENRFKNHSQLDTNRSISSESPNKRKVVADVRLVNSKSYKSLKEIQRETQLNNEMKEWDRMILKQNKLNKEAINEIIQKNNHLEGSIQDDAQQILSDGLNHLIDDGGLSIVDAKLMYNSPLADLRNEAKAFNQQIKALKYELDYKLNVVSEKQVEDSIKEIQERTENDMREKLMKEQEVKNVEHFRNTISGQKKFQKNRKLQDLIIILQRYLKERKQNKTVKLKKDSNTRSQQQLPSLPQNRRHIISKWDSNIRKSNTFKSNTSFMNNTDTHLNSIISKQSFANGAMSPQSIGRQPINFVEKNIINNTGLNRNVFHQFGASFDKNIPILEQKSGFNRVEIIQIFSKFKALCELTMKELKDKNQDLSQVKGVSFEKFLLGIPELKFETEKFAKRVFDQCNSNNSNEYLDWEHFLLAVKAIQARNIDSKIDLFFKIIDQDGNGTLSYEEVFEICSNSFEKFSPNVQEDQYMRALSEFFTSVIFRAVGKQFDEEIPLYEIKEAIDKNLPDSDLLCLFCNASKDLPEEEQQ</sequence>
<feature type="compositionally biased region" description="Polar residues" evidence="2">
    <location>
        <begin position="60"/>
        <end position="75"/>
    </location>
</feature>
<reference evidence="4 5" key="1">
    <citation type="submission" date="2014-06" db="EMBL/GenBank/DDBJ databases">
        <authorList>
            <person name="Swart Estienne"/>
        </authorList>
    </citation>
    <scope>NUCLEOTIDE SEQUENCE [LARGE SCALE GENOMIC DNA]</scope>
    <source>
        <strain evidence="4 5">130c</strain>
    </source>
</reference>
<dbReference type="InParanoid" id="A0A078AW81"/>
<dbReference type="InterPro" id="IPR011992">
    <property type="entry name" value="EF-hand-dom_pair"/>
</dbReference>
<gene>
    <name evidence="4" type="primary">Contig11419.g12220</name>
    <name evidence="4" type="ORF">STYLEM_14570</name>
</gene>
<dbReference type="AlphaFoldDB" id="A0A078AW81"/>
<dbReference type="InterPro" id="IPR002048">
    <property type="entry name" value="EF_hand_dom"/>
</dbReference>
<name>A0A078AW81_STYLE</name>
<feature type="domain" description="EF-hand" evidence="3">
    <location>
        <begin position="920"/>
        <end position="955"/>
    </location>
</feature>
<dbReference type="OrthoDB" id="285536at2759"/>
<feature type="compositionally biased region" description="Basic and acidic residues" evidence="2">
    <location>
        <begin position="47"/>
        <end position="59"/>
    </location>
</feature>
<dbReference type="Proteomes" id="UP000039865">
    <property type="component" value="Unassembled WGS sequence"/>
</dbReference>
<evidence type="ECO:0000313" key="5">
    <source>
        <dbReference type="Proteomes" id="UP000039865"/>
    </source>
</evidence>